<keyword evidence="3" id="KW-0560">Oxidoreductase</keyword>
<evidence type="ECO:0000313" key="9">
    <source>
        <dbReference type="EMBL" id="SNQ29282.1"/>
    </source>
</evidence>
<dbReference type="GO" id="GO:0016705">
    <property type="term" value="F:oxidoreductase activity, acting on paired donors, with incorporation or reduction of molecular oxygen"/>
    <property type="evidence" value="ECO:0007669"/>
    <property type="project" value="InterPro"/>
</dbReference>
<dbReference type="Gene3D" id="3.20.20.30">
    <property type="entry name" value="Luciferase-like domain"/>
    <property type="match status" value="1"/>
</dbReference>
<dbReference type="RefSeq" id="WP_088823264.1">
    <property type="nucleotide sequence ID" value="NZ_FZLN01000001.1"/>
</dbReference>
<dbReference type="InterPro" id="IPR011251">
    <property type="entry name" value="Luciferase-like_dom"/>
</dbReference>
<evidence type="ECO:0000256" key="1">
    <source>
        <dbReference type="ARBA" id="ARBA00022630"/>
    </source>
</evidence>
<dbReference type="InterPro" id="IPR016215">
    <property type="entry name" value="NTA_MOA"/>
</dbReference>
<dbReference type="NCBIfam" id="TIGR03860">
    <property type="entry name" value="FMN_nitrolo"/>
    <property type="match status" value="1"/>
</dbReference>
<keyword evidence="4 9" id="KW-0503">Monooxygenase</keyword>
<keyword evidence="10" id="KW-1185">Reference proteome</keyword>
<dbReference type="PANTHER" id="PTHR30011">
    <property type="entry name" value="ALKANESULFONATE MONOOXYGENASE-RELATED"/>
    <property type="match status" value="1"/>
</dbReference>
<evidence type="ECO:0000259" key="8">
    <source>
        <dbReference type="Pfam" id="PF00296"/>
    </source>
</evidence>
<evidence type="ECO:0000256" key="2">
    <source>
        <dbReference type="ARBA" id="ARBA00022643"/>
    </source>
</evidence>
<feature type="binding site" evidence="6">
    <location>
        <position position="94"/>
    </location>
    <ligand>
        <name>FMN</name>
        <dbReference type="ChEBI" id="CHEBI:58210"/>
    </ligand>
</feature>
<dbReference type="OrthoDB" id="6133319at2"/>
<dbReference type="InterPro" id="IPR036661">
    <property type="entry name" value="Luciferase-like_sf"/>
</dbReference>
<proteinExistence type="inferred from homology"/>
<protein>
    <submittedName>
        <fullName evidence="9">FMN-dependent oxidoreductase, nitrilotriacetate monooxygenase family</fullName>
    </submittedName>
</protein>
<evidence type="ECO:0000256" key="3">
    <source>
        <dbReference type="ARBA" id="ARBA00023002"/>
    </source>
</evidence>
<evidence type="ECO:0000256" key="5">
    <source>
        <dbReference type="ARBA" id="ARBA00033748"/>
    </source>
</evidence>
<dbReference type="CDD" id="cd01095">
    <property type="entry name" value="Nitrilotriacetate_monoxgenase"/>
    <property type="match status" value="1"/>
</dbReference>
<feature type="binding site" evidence="6">
    <location>
        <position position="219"/>
    </location>
    <ligand>
        <name>FMN</name>
        <dbReference type="ChEBI" id="CHEBI:58210"/>
    </ligand>
</feature>
<feature type="binding site" evidence="6">
    <location>
        <position position="148"/>
    </location>
    <ligand>
        <name>FMN</name>
        <dbReference type="ChEBI" id="CHEBI:58210"/>
    </ligand>
</feature>
<feature type="binding site" evidence="6">
    <location>
        <position position="144"/>
    </location>
    <ligand>
        <name>FMN</name>
        <dbReference type="ChEBI" id="CHEBI:58210"/>
    </ligand>
</feature>
<dbReference type="PANTHER" id="PTHR30011:SF16">
    <property type="entry name" value="C2H2 FINGER DOMAIN TRANSCRIPTION FACTOR (EUROFUNG)-RELATED"/>
    <property type="match status" value="1"/>
</dbReference>
<keyword evidence="2 6" id="KW-0288">FMN</keyword>
<dbReference type="Pfam" id="PF00296">
    <property type="entry name" value="Bac_luciferase"/>
    <property type="match status" value="1"/>
</dbReference>
<evidence type="ECO:0000256" key="7">
    <source>
        <dbReference type="SAM" id="MobiDB-lite"/>
    </source>
</evidence>
<dbReference type="GO" id="GO:0004497">
    <property type="term" value="F:monooxygenase activity"/>
    <property type="evidence" value="ECO:0007669"/>
    <property type="project" value="UniProtKB-KW"/>
</dbReference>
<dbReference type="AlphaFoldDB" id="A0A217EG29"/>
<accession>A0A217EG29</accession>
<feature type="domain" description="Luciferase-like" evidence="8">
    <location>
        <begin position="21"/>
        <end position="377"/>
    </location>
</feature>
<feature type="binding site" evidence="6">
    <location>
        <position position="57"/>
    </location>
    <ligand>
        <name>FMN</name>
        <dbReference type="ChEBI" id="CHEBI:58210"/>
    </ligand>
</feature>
<gene>
    <name evidence="9" type="ORF">SAMN05444584_1229</name>
</gene>
<evidence type="ECO:0000313" key="10">
    <source>
        <dbReference type="Proteomes" id="UP000243463"/>
    </source>
</evidence>
<name>A0A217EG29_9GAMM</name>
<keyword evidence="1 6" id="KW-0285">Flavoprotein</keyword>
<dbReference type="Proteomes" id="UP000243463">
    <property type="component" value="Unassembled WGS sequence"/>
</dbReference>
<dbReference type="InterPro" id="IPR051260">
    <property type="entry name" value="Diverse_substr_monoxygenases"/>
</dbReference>
<sequence length="449" mass="49706">MSQKHIRLGTILHGANGNMSAWRHPDAVVDASINFEFAKDIAQQAEQAKFDFVFVADGLYINEKSIPHFLNRFEPITLLSALASVTQHIGLVGTVSTSYSEPFTVTRQFASLDHISGGRAGWNVVTTPLEGTAKNHSRKVHPAHSERYEIADEYLQVAKGLWDSWGTGAFIRNKETGQFFDPKKLHTLNHQGKHFAVAGPLNVGRTPQERPIVFQAGASGAGRNLAAKHADAIFTHQSTIEEAQAFYQSVKNQAIQYGRHVDDLLIFQGISVLVGSSDEDVEQQYQDTAALVTIDDALNYLGRFFEHHDFTQYPLDDAFPDLGTLGENSFKSTTDEIKKHAQEKGLTLRQVALESATPRPLFSGTATSVADQLELWFNAQATDGFIISGATPNTLTVFIEQVIPILQQRGLYRTEYPGTTLRSSLGLNHPHNQFEQPIETQQQDNLHAS</sequence>
<comment type="similarity">
    <text evidence="5">Belongs to the NtaA/SnaA/DszA monooxygenase family.</text>
</comment>
<dbReference type="SUPFAM" id="SSF51679">
    <property type="entry name" value="Bacterial luciferase-like"/>
    <property type="match status" value="1"/>
</dbReference>
<reference evidence="10" key="1">
    <citation type="submission" date="2017-06" db="EMBL/GenBank/DDBJ databases">
        <authorList>
            <person name="Varghese N."/>
            <person name="Submissions S."/>
        </authorList>
    </citation>
    <scope>NUCLEOTIDE SEQUENCE [LARGE SCALE GENOMIC DNA]</scope>
    <source>
        <strain evidence="10">ANC 5114</strain>
    </source>
</reference>
<evidence type="ECO:0000256" key="4">
    <source>
        <dbReference type="ARBA" id="ARBA00023033"/>
    </source>
</evidence>
<evidence type="ECO:0000256" key="6">
    <source>
        <dbReference type="PIRSR" id="PIRSR000337-1"/>
    </source>
</evidence>
<dbReference type="EMBL" id="FZLN01000001">
    <property type="protein sequence ID" value="SNQ29282.1"/>
    <property type="molecule type" value="Genomic_DNA"/>
</dbReference>
<feature type="region of interest" description="Disordered" evidence="7">
    <location>
        <begin position="422"/>
        <end position="449"/>
    </location>
</feature>
<organism evidence="9 10">
    <name type="scientific">Acinetobacter apis</name>
    <dbReference type="NCBI Taxonomy" id="1229165"/>
    <lineage>
        <taxon>Bacteria</taxon>
        <taxon>Pseudomonadati</taxon>
        <taxon>Pseudomonadota</taxon>
        <taxon>Gammaproteobacteria</taxon>
        <taxon>Moraxellales</taxon>
        <taxon>Moraxellaceae</taxon>
        <taxon>Acinetobacter</taxon>
    </lineage>
</organism>
<dbReference type="PIRSF" id="PIRSF000337">
    <property type="entry name" value="NTA_MOA"/>
    <property type="match status" value="1"/>
</dbReference>